<reference evidence="2" key="1">
    <citation type="submission" date="2022-09" db="EMBL/GenBank/DDBJ databases">
        <title>Diverse halophilic archaea isolated from saline environments.</title>
        <authorList>
            <person name="Cui H.-L."/>
        </authorList>
    </citation>
    <scope>NUCLEOTIDE SEQUENCE</scope>
    <source>
        <strain evidence="2">ZS-35-S2</strain>
    </source>
</reference>
<dbReference type="InterPro" id="IPR036610">
    <property type="entry name" value="PEBP-like_sf"/>
</dbReference>
<dbReference type="PANTHER" id="PTHR30289">
    <property type="entry name" value="UNCHARACTERIZED PROTEIN YBCL-RELATED"/>
    <property type="match status" value="1"/>
</dbReference>
<dbReference type="InterPro" id="IPR008914">
    <property type="entry name" value="PEBP"/>
</dbReference>
<dbReference type="EMBL" id="CP104003">
    <property type="protein sequence ID" value="UWM56352.1"/>
    <property type="molecule type" value="Genomic_DNA"/>
</dbReference>
<organism evidence="2 3">
    <name type="scientific">Salinirubellus salinus</name>
    <dbReference type="NCBI Taxonomy" id="1364945"/>
    <lineage>
        <taxon>Archaea</taxon>
        <taxon>Methanobacteriati</taxon>
        <taxon>Methanobacteriota</taxon>
        <taxon>Stenosarchaea group</taxon>
        <taxon>Halobacteria</taxon>
        <taxon>Halobacteriales</taxon>
        <taxon>Natronomonadaceae</taxon>
        <taxon>Salinirubellus</taxon>
    </lineage>
</organism>
<feature type="region of interest" description="Disordered" evidence="1">
    <location>
        <begin position="105"/>
        <end position="125"/>
    </location>
</feature>
<dbReference type="KEGG" id="ssai:N0B31_08650"/>
<evidence type="ECO:0000313" key="3">
    <source>
        <dbReference type="Proteomes" id="UP001057580"/>
    </source>
</evidence>
<gene>
    <name evidence="2" type="ORF">N0B31_08650</name>
</gene>
<dbReference type="Pfam" id="PF01161">
    <property type="entry name" value="PBP"/>
    <property type="match status" value="1"/>
</dbReference>
<dbReference type="Proteomes" id="UP001057580">
    <property type="component" value="Chromosome"/>
</dbReference>
<dbReference type="PANTHER" id="PTHR30289:SF1">
    <property type="entry name" value="PEBP (PHOSPHATIDYLETHANOLAMINE-BINDING PROTEIN) FAMILY PROTEIN"/>
    <property type="match status" value="1"/>
</dbReference>
<proteinExistence type="predicted"/>
<dbReference type="AlphaFoldDB" id="A0A9E7R675"/>
<protein>
    <submittedName>
        <fullName evidence="2">YbhB/YbcL family Raf kinase inhibitor-like protein</fullName>
    </submittedName>
</protein>
<sequence>MVRRRSLLAALGTGGSLGLAGCADAGGPTTPDLLEFSLPTAAETVPTRYTCEADDGVGVSPPIEITSVPPPTEALALVFEYPNSVGGTFTHWVAWNLPADTDRVPEAVPTDSSPPELDGGVQGQNGTGRVGYVGPCPPPSEEPQRYWLTLYALRRELDVPAGSERDPVDDALETATLASKRLTTYFRRPLGSDDAGGTATRTPLE</sequence>
<evidence type="ECO:0000256" key="1">
    <source>
        <dbReference type="SAM" id="MobiDB-lite"/>
    </source>
</evidence>
<dbReference type="RefSeq" id="WP_260643466.1">
    <property type="nucleotide sequence ID" value="NZ_CP104003.1"/>
</dbReference>
<dbReference type="CDD" id="cd00865">
    <property type="entry name" value="PEBP_bact_arch"/>
    <property type="match status" value="1"/>
</dbReference>
<dbReference type="NCBIfam" id="TIGR00481">
    <property type="entry name" value="YbhB/YbcL family Raf kinase inhibitor-like protein"/>
    <property type="match status" value="1"/>
</dbReference>
<name>A0A9E7R675_9EURY</name>
<dbReference type="Gene3D" id="3.90.280.10">
    <property type="entry name" value="PEBP-like"/>
    <property type="match status" value="1"/>
</dbReference>
<evidence type="ECO:0000313" key="2">
    <source>
        <dbReference type="EMBL" id="UWM56352.1"/>
    </source>
</evidence>
<dbReference type="InterPro" id="IPR005247">
    <property type="entry name" value="YbhB_YbcL/LppC-like"/>
</dbReference>
<dbReference type="SUPFAM" id="SSF49777">
    <property type="entry name" value="PEBP-like"/>
    <property type="match status" value="1"/>
</dbReference>
<keyword evidence="3" id="KW-1185">Reference proteome</keyword>
<dbReference type="GeneID" id="74942486"/>
<dbReference type="PROSITE" id="PS51257">
    <property type="entry name" value="PROKAR_LIPOPROTEIN"/>
    <property type="match status" value="1"/>
</dbReference>
<accession>A0A9E7R675</accession>